<dbReference type="AlphaFoldDB" id="A0A6I4VWN2"/>
<dbReference type="RefSeq" id="WP_160799437.1">
    <property type="nucleotide sequence ID" value="NZ_WUUL01000001.1"/>
</dbReference>
<evidence type="ECO:0000313" key="1">
    <source>
        <dbReference type="EMBL" id="MXQ52412.1"/>
    </source>
</evidence>
<name>A0A6I4VWN2_9BACL</name>
<organism evidence="1 2">
    <name type="scientific">Shimazuella alba</name>
    <dbReference type="NCBI Taxonomy" id="2690964"/>
    <lineage>
        <taxon>Bacteria</taxon>
        <taxon>Bacillati</taxon>
        <taxon>Bacillota</taxon>
        <taxon>Bacilli</taxon>
        <taxon>Bacillales</taxon>
        <taxon>Thermoactinomycetaceae</taxon>
        <taxon>Shimazuella</taxon>
    </lineage>
</organism>
<proteinExistence type="predicted"/>
<gene>
    <name evidence="1" type="ORF">GSM42_01315</name>
</gene>
<accession>A0A6I4VWN2</accession>
<reference evidence="1 2" key="1">
    <citation type="submission" date="2019-12" db="EMBL/GenBank/DDBJ databases">
        <title>Whole-genome analyses of novel actinobacteria.</title>
        <authorList>
            <person name="Sahin N."/>
            <person name="Saygin H."/>
        </authorList>
    </citation>
    <scope>NUCLEOTIDE SEQUENCE [LARGE SCALE GENOMIC DNA]</scope>
    <source>
        <strain evidence="1 2">KC615</strain>
    </source>
</reference>
<dbReference type="EMBL" id="WUUL01000001">
    <property type="protein sequence ID" value="MXQ52412.1"/>
    <property type="molecule type" value="Genomic_DNA"/>
</dbReference>
<sequence>MTEIQAVQKAPVPCEFVKDPKKVKAFWAAVEAVEPVLVQMDEREIDVSDGPGTLKMLRESVWPFARLAAKMFSVTSGGTPLTEAELDCIAQYACEAGFRNSKMPELRAVAEITLKELGIA</sequence>
<dbReference type="Proteomes" id="UP000430692">
    <property type="component" value="Unassembled WGS sequence"/>
</dbReference>
<comment type="caution">
    <text evidence="1">The sequence shown here is derived from an EMBL/GenBank/DDBJ whole genome shotgun (WGS) entry which is preliminary data.</text>
</comment>
<keyword evidence="2" id="KW-1185">Reference proteome</keyword>
<evidence type="ECO:0000313" key="2">
    <source>
        <dbReference type="Proteomes" id="UP000430692"/>
    </source>
</evidence>
<protein>
    <submittedName>
        <fullName evidence="1">Uncharacterized protein</fullName>
    </submittedName>
</protein>